<evidence type="ECO:0000313" key="16">
    <source>
        <dbReference type="EMBL" id="BDW86993.1"/>
    </source>
</evidence>
<dbReference type="GO" id="GO:0004619">
    <property type="term" value="F:phosphoglycerate mutase activity"/>
    <property type="evidence" value="ECO:0007669"/>
    <property type="project" value="UniProtKB-UniRule"/>
</dbReference>
<dbReference type="NCBIfam" id="TIGR01307">
    <property type="entry name" value="pgm_bpd_ind"/>
    <property type="match status" value="1"/>
</dbReference>
<evidence type="ECO:0000256" key="6">
    <source>
        <dbReference type="ARBA" id="ARBA00023152"/>
    </source>
</evidence>
<comment type="catalytic activity">
    <reaction evidence="1 9">
        <text>(2R)-2-phosphoglycerate = (2R)-3-phosphoglycerate</text>
        <dbReference type="Rhea" id="RHEA:15901"/>
        <dbReference type="ChEBI" id="CHEBI:58272"/>
        <dbReference type="ChEBI" id="CHEBI:58289"/>
        <dbReference type="EC" id="5.4.2.12"/>
    </reaction>
</comment>
<dbReference type="PIRSF" id="PIRSF001492">
    <property type="entry name" value="IPGAM"/>
    <property type="match status" value="1"/>
</dbReference>
<evidence type="ECO:0000259" key="15">
    <source>
        <dbReference type="Pfam" id="PF06415"/>
    </source>
</evidence>
<dbReference type="SUPFAM" id="SSF53649">
    <property type="entry name" value="Alkaline phosphatase-like"/>
    <property type="match status" value="1"/>
</dbReference>
<dbReference type="GO" id="GO:0005829">
    <property type="term" value="C:cytosol"/>
    <property type="evidence" value="ECO:0007669"/>
    <property type="project" value="TreeGrafter"/>
</dbReference>
<dbReference type="InterPro" id="IPR005995">
    <property type="entry name" value="Pgm_bpd_ind"/>
</dbReference>
<keyword evidence="8 9" id="KW-0413">Isomerase</keyword>
<keyword evidence="7 9" id="KW-0464">Manganese</keyword>
<feature type="binding site" evidence="9 13">
    <location>
        <position position="399"/>
    </location>
    <ligand>
        <name>Mn(2+)</name>
        <dbReference type="ChEBI" id="CHEBI:29035"/>
        <label>1</label>
    </ligand>
</feature>
<dbReference type="KEGG" id="rmai:MACH21_31700"/>
<comment type="function">
    <text evidence="2 9">Catalyzes the interconversion of 2-phosphoglycerate and 3-phosphoglycerate.</text>
</comment>
<feature type="binding site" evidence="9 13">
    <location>
        <position position="440"/>
    </location>
    <ligand>
        <name>Mn(2+)</name>
        <dbReference type="ChEBI" id="CHEBI:29035"/>
        <label>2</label>
    </ligand>
</feature>
<dbReference type="RefSeq" id="WP_338273090.1">
    <property type="nucleotide sequence ID" value="NZ_AP027266.1"/>
</dbReference>
<dbReference type="AlphaFoldDB" id="A0AA48HEV5"/>
<feature type="domain" description="Metalloenzyme" evidence="14">
    <location>
        <begin position="8"/>
        <end position="496"/>
    </location>
</feature>
<keyword evidence="6 9" id="KW-0324">Glycolysis</keyword>
<dbReference type="SUPFAM" id="SSF64158">
    <property type="entry name" value="2,3-Bisphosphoglycerate-independent phosphoglycerate mutase, substrate-binding domain"/>
    <property type="match status" value="1"/>
</dbReference>
<accession>A0AA48HEV5</accession>
<feature type="binding site" evidence="9 12">
    <location>
        <position position="186"/>
    </location>
    <ligand>
        <name>substrate</name>
    </ligand>
</feature>
<feature type="binding site" evidence="9 13">
    <location>
        <position position="459"/>
    </location>
    <ligand>
        <name>Mn(2+)</name>
        <dbReference type="ChEBI" id="CHEBI:29035"/>
        <label>1</label>
    </ligand>
</feature>
<evidence type="ECO:0000256" key="13">
    <source>
        <dbReference type="PIRSR" id="PIRSR001492-3"/>
    </source>
</evidence>
<feature type="domain" description="BPG-independent PGAM N-terminal" evidence="15">
    <location>
        <begin position="86"/>
        <end position="294"/>
    </location>
</feature>
<feature type="binding site" evidence="9 12">
    <location>
        <position position="192"/>
    </location>
    <ligand>
        <name>substrate</name>
    </ligand>
</feature>
<feature type="binding site" evidence="9 12">
    <location>
        <begin position="257"/>
        <end position="260"/>
    </location>
    <ligand>
        <name>substrate</name>
    </ligand>
</feature>
<feature type="binding site" evidence="9 13">
    <location>
        <position position="66"/>
    </location>
    <ligand>
        <name>Mn(2+)</name>
        <dbReference type="ChEBI" id="CHEBI:29035"/>
        <label>2</label>
    </ligand>
</feature>
<dbReference type="GO" id="GO:0006007">
    <property type="term" value="P:glucose catabolic process"/>
    <property type="evidence" value="ECO:0007669"/>
    <property type="project" value="InterPro"/>
</dbReference>
<dbReference type="FunFam" id="3.40.1450.10:FF:000002">
    <property type="entry name" value="2,3-bisphosphoglycerate-independent phosphoglycerate mutase"/>
    <property type="match status" value="1"/>
</dbReference>
<dbReference type="Proteomes" id="UP001337723">
    <property type="component" value="Chromosome"/>
</dbReference>
<dbReference type="Pfam" id="PF01676">
    <property type="entry name" value="Metalloenzyme"/>
    <property type="match status" value="1"/>
</dbReference>
<dbReference type="EMBL" id="AP027266">
    <property type="protein sequence ID" value="BDW86993.1"/>
    <property type="molecule type" value="Genomic_DNA"/>
</dbReference>
<feature type="binding site" evidence="9 13">
    <location>
        <position position="441"/>
    </location>
    <ligand>
        <name>Mn(2+)</name>
        <dbReference type="ChEBI" id="CHEBI:29035"/>
        <label>2</label>
    </ligand>
</feature>
<comment type="cofactor">
    <cofactor evidence="9">
        <name>Mn(2+)</name>
        <dbReference type="ChEBI" id="CHEBI:29035"/>
    </cofactor>
    <text evidence="9">Binds 2 manganese ions per subunit.</text>
</comment>
<dbReference type="Gene3D" id="3.40.720.10">
    <property type="entry name" value="Alkaline Phosphatase, subunit A"/>
    <property type="match status" value="1"/>
</dbReference>
<dbReference type="PANTHER" id="PTHR31637:SF0">
    <property type="entry name" value="2,3-BISPHOSPHOGLYCERATE-INDEPENDENT PHOSPHOGLYCERATE MUTASE"/>
    <property type="match status" value="1"/>
</dbReference>
<evidence type="ECO:0000313" key="17">
    <source>
        <dbReference type="Proteomes" id="UP001337723"/>
    </source>
</evidence>
<dbReference type="InterPro" id="IPR036646">
    <property type="entry name" value="PGAM_B_sf"/>
</dbReference>
<feature type="binding site" evidence="9 12">
    <location>
        <begin position="156"/>
        <end position="157"/>
    </location>
    <ligand>
        <name>substrate</name>
    </ligand>
</feature>
<dbReference type="PANTHER" id="PTHR31637">
    <property type="entry name" value="2,3-BISPHOSPHOGLYCERATE-INDEPENDENT PHOSPHOGLYCERATE MUTASE"/>
    <property type="match status" value="1"/>
</dbReference>
<dbReference type="Pfam" id="PF06415">
    <property type="entry name" value="iPGM_N"/>
    <property type="match status" value="1"/>
</dbReference>
<dbReference type="EC" id="5.4.2.12" evidence="9 10"/>
<comment type="similarity">
    <text evidence="4 9">Belongs to the BPG-independent phosphoglycerate mutase family.</text>
</comment>
<evidence type="ECO:0000256" key="9">
    <source>
        <dbReference type="HAMAP-Rule" id="MF_01038"/>
    </source>
</evidence>
<evidence type="ECO:0000256" key="11">
    <source>
        <dbReference type="PIRSR" id="PIRSR001492-1"/>
    </source>
</evidence>
<sequence length="508" mass="53224">MPEQTVPKPVVLCILDGWGIGPTEAGNAPRLAATPHMDRLMATCPHATLITHGRAAGLPEGQMGNSEVGHTNIGAGRVVAMDLGMIDLAIEDGSFRAKPALAEFIAALKASGGRAHLAGLASPGGVHSHQSHIIAAARALTEAGLEVLVHAITDGRDVAPSSAPEQIARLEAELPQGARIVTVIGRYFAMDRDNRWDRVERAYRAMAEGKGVAAKEAQGAIGAAHATGQSDEFIEPAVIGDYAGMAEGDGLFFVNFRADRAREILAAIGDPDFDGFERGPRPALAARLGMVDYSKAHDAYMITMFPKQEIVNTLAEWVAKQGLRQFHIAETEKYPHVTFFLNGGKEPPVPGEDRYMAASPKVATYDLQPEMSAGEVTDHLVEAIGAGYDLIVVNYANPDMVGHTGDLGAAMRACEAVDTGLGRALAALEAAGGAMILTADHGNCETMIDPETGGPHTAHTLNPVPVILVGGPAGAGLRDGILADLAPTLLHLMGVPQPSEMTGRTLIA</sequence>
<keyword evidence="5 9" id="KW-0479">Metal-binding</keyword>
<gene>
    <name evidence="9 16" type="primary">gpmI</name>
    <name evidence="16" type="ORF">MACH21_31700</name>
</gene>
<feature type="binding site" evidence="9 13">
    <location>
        <position position="403"/>
    </location>
    <ligand>
        <name>Mn(2+)</name>
        <dbReference type="ChEBI" id="CHEBI:29035"/>
        <label>1</label>
    </ligand>
</feature>
<evidence type="ECO:0000256" key="12">
    <source>
        <dbReference type="PIRSR" id="PIRSR001492-2"/>
    </source>
</evidence>
<feature type="binding site" evidence="9 13">
    <location>
        <position position="16"/>
    </location>
    <ligand>
        <name>Mn(2+)</name>
        <dbReference type="ChEBI" id="CHEBI:29035"/>
        <label>2</label>
    </ligand>
</feature>
<evidence type="ECO:0000259" key="14">
    <source>
        <dbReference type="Pfam" id="PF01676"/>
    </source>
</evidence>
<name>A0AA48HEV5_9RHOB</name>
<protein>
    <recommendedName>
        <fullName evidence="9 10">2,3-bisphosphoglycerate-independent phosphoglycerate mutase</fullName>
        <shortName evidence="9">BPG-independent PGAM</shortName>
        <shortName evidence="9">Phosphoglyceromutase</shortName>
        <shortName evidence="9">iPGM</shortName>
        <ecNumber evidence="9 10">5.4.2.12</ecNumber>
    </recommendedName>
</protein>
<evidence type="ECO:0000256" key="5">
    <source>
        <dbReference type="ARBA" id="ARBA00022723"/>
    </source>
</evidence>
<keyword evidence="17" id="KW-1185">Reference proteome</keyword>
<dbReference type="InterPro" id="IPR011258">
    <property type="entry name" value="BPG-indep_PGM_N"/>
</dbReference>
<proteinExistence type="inferred from homology"/>
<dbReference type="CDD" id="cd16010">
    <property type="entry name" value="iPGM"/>
    <property type="match status" value="1"/>
</dbReference>
<evidence type="ECO:0000256" key="7">
    <source>
        <dbReference type="ARBA" id="ARBA00023211"/>
    </source>
</evidence>
<feature type="active site" description="Phosphoserine intermediate" evidence="9 11">
    <location>
        <position position="66"/>
    </location>
</feature>
<feature type="binding site" evidence="9 12">
    <location>
        <position position="127"/>
    </location>
    <ligand>
        <name>substrate</name>
    </ligand>
</feature>
<evidence type="ECO:0000256" key="10">
    <source>
        <dbReference type="NCBIfam" id="TIGR01307"/>
    </source>
</evidence>
<evidence type="ECO:0000256" key="2">
    <source>
        <dbReference type="ARBA" id="ARBA00002315"/>
    </source>
</evidence>
<dbReference type="GO" id="GO:0030145">
    <property type="term" value="F:manganese ion binding"/>
    <property type="evidence" value="ECO:0007669"/>
    <property type="project" value="UniProtKB-UniRule"/>
</dbReference>
<evidence type="ECO:0000256" key="4">
    <source>
        <dbReference type="ARBA" id="ARBA00008819"/>
    </source>
</evidence>
<dbReference type="InterPro" id="IPR006124">
    <property type="entry name" value="Metalloenzyme"/>
</dbReference>
<evidence type="ECO:0000256" key="1">
    <source>
        <dbReference type="ARBA" id="ARBA00000370"/>
    </source>
</evidence>
<dbReference type="Gene3D" id="3.40.1450.10">
    <property type="entry name" value="BPG-independent phosphoglycerate mutase, domain B"/>
    <property type="match status" value="1"/>
</dbReference>
<evidence type="ECO:0000256" key="8">
    <source>
        <dbReference type="ARBA" id="ARBA00023235"/>
    </source>
</evidence>
<feature type="binding site" evidence="9 12">
    <location>
        <position position="333"/>
    </location>
    <ligand>
        <name>substrate</name>
    </ligand>
</feature>
<dbReference type="HAMAP" id="MF_01038">
    <property type="entry name" value="GpmI"/>
    <property type="match status" value="1"/>
</dbReference>
<reference evidence="16 17" key="1">
    <citation type="submission" date="2023-01" db="EMBL/GenBank/DDBJ databases">
        <title>Complete genome sequence of Roseicyclus marinus strain Dej080120_10.</title>
        <authorList>
            <person name="Ueki S."/>
            <person name="Maruyama F."/>
        </authorList>
    </citation>
    <scope>NUCLEOTIDE SEQUENCE [LARGE SCALE GENOMIC DNA]</scope>
    <source>
        <strain evidence="16 17">Dej080120_10</strain>
    </source>
</reference>
<organism evidence="16 17">
    <name type="scientific">Roseicyclus marinus</name>
    <dbReference type="NCBI Taxonomy" id="2161673"/>
    <lineage>
        <taxon>Bacteria</taxon>
        <taxon>Pseudomonadati</taxon>
        <taxon>Pseudomonadota</taxon>
        <taxon>Alphaproteobacteria</taxon>
        <taxon>Rhodobacterales</taxon>
        <taxon>Roseobacteraceae</taxon>
        <taxon>Roseicyclus</taxon>
    </lineage>
</organism>
<dbReference type="InterPro" id="IPR017850">
    <property type="entry name" value="Alkaline_phosphatase_core_sf"/>
</dbReference>
<comment type="subunit">
    <text evidence="9">Monomer.</text>
</comment>
<comment type="pathway">
    <text evidence="3 9">Carbohydrate degradation; glycolysis; pyruvate from D-glyceraldehyde 3-phosphate: step 3/5.</text>
</comment>
<dbReference type="GO" id="GO:0006096">
    <property type="term" value="P:glycolytic process"/>
    <property type="evidence" value="ECO:0007669"/>
    <property type="project" value="UniProtKB-UniRule"/>
</dbReference>
<evidence type="ECO:0000256" key="3">
    <source>
        <dbReference type="ARBA" id="ARBA00004798"/>
    </source>
</evidence>